<dbReference type="Proteomes" id="UP001148737">
    <property type="component" value="Unassembled WGS sequence"/>
</dbReference>
<proteinExistence type="predicted"/>
<name>A0ACC1QLD6_9HYPO</name>
<evidence type="ECO:0000313" key="2">
    <source>
        <dbReference type="Proteomes" id="UP001148737"/>
    </source>
</evidence>
<reference evidence="1" key="1">
    <citation type="submission" date="2022-07" db="EMBL/GenBank/DDBJ databases">
        <title>Genome Sequence of Lecanicillium saksenae.</title>
        <authorList>
            <person name="Buettner E."/>
        </authorList>
    </citation>
    <scope>NUCLEOTIDE SEQUENCE</scope>
    <source>
        <strain evidence="1">VT-O1</strain>
    </source>
</reference>
<accession>A0ACC1QLD6</accession>
<sequence>MSSTRNDACEKKKPVLSASFWRKRVRKLRSRLARLLAPDDDDDGVKPLISHDQAADDIVGRRTESSGNTHDQDRGAEDTSKLSAQICSEVAQANTHICAQTIQSREKSADWVEMLAKSLQDSLPEAPATSGSAQAVKVALFDTPIPEDVPLPHKVTVHNCLPDPHDENDTNGEVGDLRYRHAMHSLGNLTNLTRCAEVEIHLFVMARSEQDLDRTAIVKAMKECIEMKMEVICVPFGIREHDHRLQSCIKMALKENICILAASSNDGHNYRKLPWPASEDGVLSIFATDSYGNPLPSTAALGDPSRTFGMLGLDVPSWGRHGLNDNPCYLSGASMATVLMTATVAVLLAGRQRRADQGCAQRRLRFEEVKKLLSERAMCSHYLAAHLRQNER</sequence>
<evidence type="ECO:0000313" key="1">
    <source>
        <dbReference type="EMBL" id="KAJ3480526.1"/>
    </source>
</evidence>
<keyword evidence="2" id="KW-1185">Reference proteome</keyword>
<gene>
    <name evidence="1" type="ORF">NLG97_g8052</name>
</gene>
<organism evidence="1 2">
    <name type="scientific">Lecanicillium saksenae</name>
    <dbReference type="NCBI Taxonomy" id="468837"/>
    <lineage>
        <taxon>Eukaryota</taxon>
        <taxon>Fungi</taxon>
        <taxon>Dikarya</taxon>
        <taxon>Ascomycota</taxon>
        <taxon>Pezizomycotina</taxon>
        <taxon>Sordariomycetes</taxon>
        <taxon>Hypocreomycetidae</taxon>
        <taxon>Hypocreales</taxon>
        <taxon>Cordycipitaceae</taxon>
        <taxon>Lecanicillium</taxon>
    </lineage>
</organism>
<dbReference type="EMBL" id="JANAKD010001340">
    <property type="protein sequence ID" value="KAJ3480526.1"/>
    <property type="molecule type" value="Genomic_DNA"/>
</dbReference>
<protein>
    <submittedName>
        <fullName evidence="1">Uncharacterized protein</fullName>
    </submittedName>
</protein>
<comment type="caution">
    <text evidence="1">The sequence shown here is derived from an EMBL/GenBank/DDBJ whole genome shotgun (WGS) entry which is preliminary data.</text>
</comment>